<proteinExistence type="inferred from homology"/>
<dbReference type="PANTHER" id="PTHR38469:SF1">
    <property type="entry name" value="PERIPLASMIC PEPTIDASE SUBFAMILY S1B"/>
    <property type="match status" value="1"/>
</dbReference>
<dbReference type="Pfam" id="PF10459">
    <property type="entry name" value="Peptidase_S46"/>
    <property type="match status" value="1"/>
</dbReference>
<dbReference type="OrthoDB" id="9805367at2"/>
<keyword evidence="3 6" id="KW-0645">Protease</keyword>
<sequence>MRARIVLASAVMVGFLVPLLAEEGMWLPNRVPRAQIKAQYGFDVTDDWLAHVQQAAVRFNNGGSAAFVSANGLIATNHHVGRDCIGVLSTPTRNLLQNGFLARTAKDELACPGLEINVLVSIEDVTARIAQAVTPEMTPAAANSARLAAIAAVEKASTEATRLRSDVVTLYQGGEYHLYRYKKYTDVRLVFAPEESVAFFGGDTDNFEFPRYNLDISFFRAYQDGRPVHTEHFLQFDAGGVKEGDLVFLAGHPGSTQRMNSVAHLLLERDVHLPDMLNVLRRRELVIGAYARRSPEHARHADDQLKQFENSRKAMAGYLRALQDPILLAAKRRDEDALRANAPGGPAGPVDPWQMIERAVERDRAMSPERRLLANGQAFHSELFRMARTLARYTDEVGKPNGERLREFRDSNLESLRHELLADVPVHPGLDVVTLADSLSYWMERMPQDPLLLSVLDGNSPHARAMQLVSTTRLADPARRRALLEGATTREADTDPMIAVARLVDARARQLRHEYESGVQEPLRQAYAAIARRRFERDGAAVYPDATFTLRLAYGTVKGNTAADPAPWTTRLGGIFERADMQGQVGAFALPESWRRVASQLDKATPFNFVSTTDMIGGNSGSPVIDRSGHWVGIAFDGNVHMLGWNYAYANPEARAINVHAAAVAEALRVVYTARELLDELGVTSVSSRASGGGR</sequence>
<dbReference type="PATRIC" id="fig|1813736.3.peg.1769"/>
<evidence type="ECO:0000256" key="4">
    <source>
        <dbReference type="ARBA" id="ARBA00022729"/>
    </source>
</evidence>
<keyword evidence="2 6" id="KW-0031">Aminopeptidase</keyword>
<dbReference type="Proteomes" id="UP000076079">
    <property type="component" value="Chromosome"/>
</dbReference>
<keyword evidence="4" id="KW-0732">Signal</keyword>
<dbReference type="GO" id="GO:0070009">
    <property type="term" value="F:serine-type aminopeptidase activity"/>
    <property type="evidence" value="ECO:0007669"/>
    <property type="project" value="UniProtKB-UniRule"/>
</dbReference>
<evidence type="ECO:0000256" key="6">
    <source>
        <dbReference type="RuleBase" id="RU366067"/>
    </source>
</evidence>
<comment type="function">
    <text evidence="6">Catalyzes the removal of dipeptides from the N-terminus of oligopeptides.</text>
</comment>
<name>A0A143PIV4_LUTPR</name>
<evidence type="ECO:0000256" key="1">
    <source>
        <dbReference type="ARBA" id="ARBA00010491"/>
    </source>
</evidence>
<dbReference type="STRING" id="1855912.LuPra_01697"/>
<dbReference type="EMBL" id="CP015136">
    <property type="protein sequence ID" value="AMY08497.1"/>
    <property type="molecule type" value="Genomic_DNA"/>
</dbReference>
<comment type="similarity">
    <text evidence="1 6">Belongs to the peptidase S46 family.</text>
</comment>
<dbReference type="InterPro" id="IPR019500">
    <property type="entry name" value="Pep_S46"/>
</dbReference>
<evidence type="ECO:0000256" key="3">
    <source>
        <dbReference type="ARBA" id="ARBA00022670"/>
    </source>
</evidence>
<reference evidence="8" key="2">
    <citation type="submission" date="2016-04" db="EMBL/GenBank/DDBJ databases">
        <title>First Complete Genome Sequence of a Subdivision 6 Acidobacterium.</title>
        <authorList>
            <person name="Huang S."/>
            <person name="Vieira S."/>
            <person name="Bunk B."/>
            <person name="Riedel T."/>
            <person name="Sproeer C."/>
            <person name="Overmann J."/>
        </authorList>
    </citation>
    <scope>NUCLEOTIDE SEQUENCE [LARGE SCALE GENOMIC DNA]</scope>
    <source>
        <strain evidence="8">DSM 100886 HEG_-6_39</strain>
    </source>
</reference>
<organism evidence="7 8">
    <name type="scientific">Luteitalea pratensis</name>
    <dbReference type="NCBI Taxonomy" id="1855912"/>
    <lineage>
        <taxon>Bacteria</taxon>
        <taxon>Pseudomonadati</taxon>
        <taxon>Acidobacteriota</taxon>
        <taxon>Vicinamibacteria</taxon>
        <taxon>Vicinamibacterales</taxon>
        <taxon>Vicinamibacteraceae</taxon>
        <taxon>Luteitalea</taxon>
    </lineage>
</organism>
<reference evidence="7 8" key="1">
    <citation type="journal article" date="2016" name="Genome Announc.">
        <title>First Complete Genome Sequence of a Subdivision 6 Acidobacterium Strain.</title>
        <authorList>
            <person name="Huang S."/>
            <person name="Vieira S."/>
            <person name="Bunk B."/>
            <person name="Riedel T."/>
            <person name="Sproer C."/>
            <person name="Overmann J."/>
        </authorList>
    </citation>
    <scope>NUCLEOTIDE SEQUENCE [LARGE SCALE GENOMIC DNA]</scope>
    <source>
        <strain evidence="8">DSM 100886 HEG_-6_39</strain>
    </source>
</reference>
<evidence type="ECO:0000256" key="5">
    <source>
        <dbReference type="ARBA" id="ARBA00022801"/>
    </source>
</evidence>
<protein>
    <recommendedName>
        <fullName evidence="6">Dipeptidyl-peptidase</fullName>
        <ecNumber evidence="6">3.4.14.-</ecNumber>
    </recommendedName>
</protein>
<keyword evidence="5 6" id="KW-0378">Hydrolase</keyword>
<keyword evidence="8" id="KW-1185">Reference proteome</keyword>
<keyword evidence="6" id="KW-0720">Serine protease</keyword>
<dbReference type="SUPFAM" id="SSF50494">
    <property type="entry name" value="Trypsin-like serine proteases"/>
    <property type="match status" value="1"/>
</dbReference>
<evidence type="ECO:0000256" key="2">
    <source>
        <dbReference type="ARBA" id="ARBA00022438"/>
    </source>
</evidence>
<dbReference type="KEGG" id="abac:LuPra_01697"/>
<dbReference type="GO" id="GO:0006508">
    <property type="term" value="P:proteolysis"/>
    <property type="evidence" value="ECO:0007669"/>
    <property type="project" value="UniProtKB-KW"/>
</dbReference>
<dbReference type="GO" id="GO:0008239">
    <property type="term" value="F:dipeptidyl-peptidase activity"/>
    <property type="evidence" value="ECO:0007669"/>
    <property type="project" value="UniProtKB-UniRule"/>
</dbReference>
<dbReference type="GO" id="GO:0043171">
    <property type="term" value="P:peptide catabolic process"/>
    <property type="evidence" value="ECO:0007669"/>
    <property type="project" value="UniProtKB-UniRule"/>
</dbReference>
<accession>A0A143PIV4</accession>
<dbReference type="PANTHER" id="PTHR38469">
    <property type="entry name" value="PERIPLASMIC PEPTIDASE SUBFAMILY S1B"/>
    <property type="match status" value="1"/>
</dbReference>
<dbReference type="RefSeq" id="WP_110170335.1">
    <property type="nucleotide sequence ID" value="NZ_CP015136.1"/>
</dbReference>
<gene>
    <name evidence="7" type="ORF">LuPra_01697</name>
</gene>
<dbReference type="AlphaFoldDB" id="A0A143PIV4"/>
<dbReference type="EC" id="3.4.14.-" evidence="6"/>
<evidence type="ECO:0000313" key="7">
    <source>
        <dbReference type="EMBL" id="AMY08497.1"/>
    </source>
</evidence>
<dbReference type="InterPro" id="IPR009003">
    <property type="entry name" value="Peptidase_S1_PA"/>
</dbReference>
<evidence type="ECO:0000313" key="8">
    <source>
        <dbReference type="Proteomes" id="UP000076079"/>
    </source>
</evidence>